<name>A0A1I8FGR3_9PLAT</name>
<reference evidence="3" key="1">
    <citation type="submission" date="2016-11" db="UniProtKB">
        <authorList>
            <consortium name="WormBaseParasite"/>
        </authorList>
    </citation>
    <scope>IDENTIFICATION</scope>
</reference>
<accession>A0A1I8FGR3</accession>
<evidence type="ECO:0000256" key="1">
    <source>
        <dbReference type="SAM" id="MobiDB-lite"/>
    </source>
</evidence>
<keyword evidence="2" id="KW-1185">Reference proteome</keyword>
<feature type="compositionally biased region" description="Basic residues" evidence="1">
    <location>
        <begin position="108"/>
        <end position="117"/>
    </location>
</feature>
<dbReference type="Proteomes" id="UP000095280">
    <property type="component" value="Unplaced"/>
</dbReference>
<sequence>CKRRGGGGVVARGAKRAVRWRGLGDSVKWELVGIRMGRRNYEKKSKIATIATTRRRRTEAANFANKAEASAATTDLECTGASTSFRISTLLAPTKLPTTTTERSGSVGRRRRRRKRSSVQVKERTFRWSALHAFRQDTGVILACHGLAYTSSRRRCCPMQTVRICHRIPSTIWSITSVNHGNLRSRSIATNAPIVASTGACSIRT</sequence>
<evidence type="ECO:0000313" key="3">
    <source>
        <dbReference type="WBParaSite" id="maker-unitig_34029-snap-gene-0.1-mRNA-1"/>
    </source>
</evidence>
<protein>
    <submittedName>
        <fullName evidence="3">AP2/ERF domain-containing protein</fullName>
    </submittedName>
</protein>
<feature type="region of interest" description="Disordered" evidence="1">
    <location>
        <begin position="96"/>
        <end position="119"/>
    </location>
</feature>
<proteinExistence type="predicted"/>
<feature type="compositionally biased region" description="Low complexity" evidence="1">
    <location>
        <begin position="96"/>
        <end position="107"/>
    </location>
</feature>
<dbReference type="AlphaFoldDB" id="A0A1I8FGR3"/>
<evidence type="ECO:0000313" key="2">
    <source>
        <dbReference type="Proteomes" id="UP000095280"/>
    </source>
</evidence>
<organism evidence="2 3">
    <name type="scientific">Macrostomum lignano</name>
    <dbReference type="NCBI Taxonomy" id="282301"/>
    <lineage>
        <taxon>Eukaryota</taxon>
        <taxon>Metazoa</taxon>
        <taxon>Spiralia</taxon>
        <taxon>Lophotrochozoa</taxon>
        <taxon>Platyhelminthes</taxon>
        <taxon>Rhabditophora</taxon>
        <taxon>Macrostomorpha</taxon>
        <taxon>Macrostomida</taxon>
        <taxon>Macrostomidae</taxon>
        <taxon>Macrostomum</taxon>
    </lineage>
</organism>
<dbReference type="WBParaSite" id="maker-unitig_34029-snap-gene-0.1-mRNA-1">
    <property type="protein sequence ID" value="maker-unitig_34029-snap-gene-0.1-mRNA-1"/>
    <property type="gene ID" value="maker-unitig_34029-snap-gene-0.1"/>
</dbReference>